<accession>A0A2T6G508</accession>
<gene>
    <name evidence="3" type="ORF">C8Z91_10470</name>
</gene>
<dbReference type="SUPFAM" id="SSF53474">
    <property type="entry name" value="alpha/beta-Hydrolases"/>
    <property type="match status" value="1"/>
</dbReference>
<evidence type="ECO:0000259" key="1">
    <source>
        <dbReference type="Pfam" id="PF07993"/>
    </source>
</evidence>
<dbReference type="InterPro" id="IPR036291">
    <property type="entry name" value="NAD(P)-bd_dom_sf"/>
</dbReference>
<dbReference type="GO" id="GO:0005737">
    <property type="term" value="C:cytoplasm"/>
    <property type="evidence" value="ECO:0007669"/>
    <property type="project" value="TreeGrafter"/>
</dbReference>
<dbReference type="EMBL" id="PYHP01000025">
    <property type="protein sequence ID" value="PUA39246.1"/>
    <property type="molecule type" value="Genomic_DNA"/>
</dbReference>
<evidence type="ECO:0000259" key="2">
    <source>
        <dbReference type="Pfam" id="PF12697"/>
    </source>
</evidence>
<dbReference type="AlphaFoldDB" id="A0A2T6G508"/>
<feature type="domain" description="AB hydrolase-1" evidence="2">
    <location>
        <begin position="382"/>
        <end position="606"/>
    </location>
</feature>
<protein>
    <submittedName>
        <fullName evidence="3">NAD-binding protein</fullName>
    </submittedName>
</protein>
<dbReference type="PANTHER" id="PTHR48079">
    <property type="entry name" value="PROTEIN YEEZ"/>
    <property type="match status" value="1"/>
</dbReference>
<dbReference type="RefSeq" id="WP_108531368.1">
    <property type="nucleotide sequence ID" value="NZ_PYHP01000025.1"/>
</dbReference>
<dbReference type="Gene3D" id="3.40.50.1820">
    <property type="entry name" value="alpha/beta hydrolase"/>
    <property type="match status" value="1"/>
</dbReference>
<sequence length="614" mass="67584">MAHIFITGGTGFIGIHVLQQLVRDGHQVTALVRSKAKFEHICKQMNMPHHFDAILPKPVIGDLNLPLFGLSRPDMELVQTADVIIHAGGPMDISLNEAEARKAFLDGAEQILHFAEHIHQSKGLQHLIHVVGFKSPFTDENFLFPDPILKHLEQLPPYERMKFFADLRIRQGALQAGFPLSVIHPPIVIGSSETGDTPQTGGVGILVKSTARKLMRIVPGGASHWLPLVHVDHMAAFIAALAKESHPSSQTYYLMDDKSQTPHMTELVTMMSKELRVGGPIGSAPLSLISKALGSPLGRMLGIPKESLDFIVRGDYSLHNTRKIEQKYQLPHSVNASVIPHTIADLDFHNHHMQASADGYKRGKRGPLASLERSGTNGKNVILFLHGTLSGADCMMPLADHFREADVCLLDLPGFGRSPYHHRNDIIEGHVEAIIEAICSFDKPVTLVGHSLGGLLAAKAMKRVPERIQSLYLLQPALHPAPAKYRSSTLTEAALGFLSSSGLKKQLLAQACFESLAEIPPAYVTYVMEDLQSPRVRKTTAETLAALTRASNFTISTNSWTKDNVHILWGTKDTVYQLPKHFRSSGLTELPYAHNFPISHPKETADLLRRLGIE</sequence>
<feature type="domain" description="Thioester reductase (TE)" evidence="1">
    <location>
        <begin position="6"/>
        <end position="238"/>
    </location>
</feature>
<dbReference type="Pfam" id="PF07993">
    <property type="entry name" value="NAD_binding_4"/>
    <property type="match status" value="1"/>
</dbReference>
<dbReference type="GO" id="GO:0004029">
    <property type="term" value="F:aldehyde dehydrogenase (NAD+) activity"/>
    <property type="evidence" value="ECO:0007669"/>
    <property type="project" value="TreeGrafter"/>
</dbReference>
<comment type="caution">
    <text evidence="3">The sequence shown here is derived from an EMBL/GenBank/DDBJ whole genome shotgun (WGS) entry which is preliminary data.</text>
</comment>
<dbReference type="Proteomes" id="UP000244184">
    <property type="component" value="Unassembled WGS sequence"/>
</dbReference>
<dbReference type="InterPro" id="IPR051783">
    <property type="entry name" value="NAD(P)-dependent_oxidoreduct"/>
</dbReference>
<dbReference type="InterPro" id="IPR029058">
    <property type="entry name" value="AB_hydrolase_fold"/>
</dbReference>
<evidence type="ECO:0000313" key="3">
    <source>
        <dbReference type="EMBL" id="PUA39246.1"/>
    </source>
</evidence>
<dbReference type="Pfam" id="PF12697">
    <property type="entry name" value="Abhydrolase_6"/>
    <property type="match status" value="1"/>
</dbReference>
<dbReference type="InterPro" id="IPR000073">
    <property type="entry name" value="AB_hydrolase_1"/>
</dbReference>
<dbReference type="Gene3D" id="3.40.50.720">
    <property type="entry name" value="NAD(P)-binding Rossmann-like Domain"/>
    <property type="match status" value="1"/>
</dbReference>
<evidence type="ECO:0000313" key="4">
    <source>
        <dbReference type="Proteomes" id="UP000244184"/>
    </source>
</evidence>
<reference evidence="3 4" key="1">
    <citation type="submission" date="2018-03" db="EMBL/GenBank/DDBJ databases">
        <title>Genome sequence of Paenibacillus elgii strain AC13 an antimicrobial compound producing bacteria.</title>
        <authorList>
            <person name="Kurokawa A.S."/>
            <person name="Araujo J.F."/>
            <person name="Costa R.A."/>
            <person name="Ortega D.B."/>
            <person name="Pires A.S."/>
            <person name="Pappas G.J.Jr."/>
            <person name="Franco O.L."/>
            <person name="Barreto C."/>
            <person name="Magalhaes B.S."/>
            <person name="Kruger R.H."/>
        </authorList>
    </citation>
    <scope>NUCLEOTIDE SEQUENCE [LARGE SCALE GENOMIC DNA]</scope>
    <source>
        <strain evidence="3 4">AC13</strain>
    </source>
</reference>
<proteinExistence type="predicted"/>
<dbReference type="PRINTS" id="PR00111">
    <property type="entry name" value="ABHYDROLASE"/>
</dbReference>
<dbReference type="SUPFAM" id="SSF51735">
    <property type="entry name" value="NAD(P)-binding Rossmann-fold domains"/>
    <property type="match status" value="1"/>
</dbReference>
<dbReference type="InterPro" id="IPR013120">
    <property type="entry name" value="FAR_NAD-bd"/>
</dbReference>
<organism evidence="3 4">
    <name type="scientific">Paenibacillus elgii</name>
    <dbReference type="NCBI Taxonomy" id="189691"/>
    <lineage>
        <taxon>Bacteria</taxon>
        <taxon>Bacillati</taxon>
        <taxon>Bacillota</taxon>
        <taxon>Bacilli</taxon>
        <taxon>Bacillales</taxon>
        <taxon>Paenibacillaceae</taxon>
        <taxon>Paenibacillus</taxon>
    </lineage>
</organism>
<dbReference type="PANTHER" id="PTHR48079:SF6">
    <property type="entry name" value="NAD(P)-BINDING DOMAIN-CONTAINING PROTEIN-RELATED"/>
    <property type="match status" value="1"/>
</dbReference>
<name>A0A2T6G508_9BACL</name>